<evidence type="ECO:0000313" key="1">
    <source>
        <dbReference type="EMBL" id="KAJ8372187.1"/>
    </source>
</evidence>
<dbReference type="EMBL" id="JAINUG010000412">
    <property type="protein sequence ID" value="KAJ8372187.1"/>
    <property type="molecule type" value="Genomic_DNA"/>
</dbReference>
<organism evidence="1 2">
    <name type="scientific">Aldrovandia affinis</name>
    <dbReference type="NCBI Taxonomy" id="143900"/>
    <lineage>
        <taxon>Eukaryota</taxon>
        <taxon>Metazoa</taxon>
        <taxon>Chordata</taxon>
        <taxon>Craniata</taxon>
        <taxon>Vertebrata</taxon>
        <taxon>Euteleostomi</taxon>
        <taxon>Actinopterygii</taxon>
        <taxon>Neopterygii</taxon>
        <taxon>Teleostei</taxon>
        <taxon>Notacanthiformes</taxon>
        <taxon>Halosauridae</taxon>
        <taxon>Aldrovandia</taxon>
    </lineage>
</organism>
<evidence type="ECO:0000313" key="2">
    <source>
        <dbReference type="Proteomes" id="UP001221898"/>
    </source>
</evidence>
<protein>
    <submittedName>
        <fullName evidence="1">Uncharacterized protein</fullName>
    </submittedName>
</protein>
<comment type="caution">
    <text evidence="1">The sequence shown here is derived from an EMBL/GenBank/DDBJ whole genome shotgun (WGS) entry which is preliminary data.</text>
</comment>
<keyword evidence="2" id="KW-1185">Reference proteome</keyword>
<dbReference type="AlphaFoldDB" id="A0AAD7R9L7"/>
<reference evidence="1" key="1">
    <citation type="journal article" date="2023" name="Science">
        <title>Genome structures resolve the early diversification of teleost fishes.</title>
        <authorList>
            <person name="Parey E."/>
            <person name="Louis A."/>
            <person name="Montfort J."/>
            <person name="Bouchez O."/>
            <person name="Roques C."/>
            <person name="Iampietro C."/>
            <person name="Lluch J."/>
            <person name="Castinel A."/>
            <person name="Donnadieu C."/>
            <person name="Desvignes T."/>
            <person name="Floi Bucao C."/>
            <person name="Jouanno E."/>
            <person name="Wen M."/>
            <person name="Mejri S."/>
            <person name="Dirks R."/>
            <person name="Jansen H."/>
            <person name="Henkel C."/>
            <person name="Chen W.J."/>
            <person name="Zahm M."/>
            <person name="Cabau C."/>
            <person name="Klopp C."/>
            <person name="Thompson A.W."/>
            <person name="Robinson-Rechavi M."/>
            <person name="Braasch I."/>
            <person name="Lecointre G."/>
            <person name="Bobe J."/>
            <person name="Postlethwait J.H."/>
            <person name="Berthelot C."/>
            <person name="Roest Crollius H."/>
            <person name="Guiguen Y."/>
        </authorList>
    </citation>
    <scope>NUCLEOTIDE SEQUENCE</scope>
    <source>
        <strain evidence="1">NC1722</strain>
    </source>
</reference>
<accession>A0AAD7R9L7</accession>
<gene>
    <name evidence="1" type="ORF">AAFF_G00294040</name>
</gene>
<proteinExistence type="predicted"/>
<dbReference type="Proteomes" id="UP001221898">
    <property type="component" value="Unassembled WGS sequence"/>
</dbReference>
<sequence length="67" mass="7434">MSATESRRSVRARSLIVGQRRSDAIRGHEIPAISVRGAREDLGQRRLEGSLRSRGRSTAITNSFPLM</sequence>
<name>A0AAD7R9L7_9TELE</name>